<name>A0ABT3E5C6_9LACO</name>
<dbReference type="EMBL" id="JAOZFE010000007">
    <property type="protein sequence ID" value="MCW0953628.1"/>
    <property type="molecule type" value="Genomic_DNA"/>
</dbReference>
<comment type="similarity">
    <text evidence="6">Belongs to the purine/pyrimidine phosphoribosyltransferase family. PyrE subfamily.</text>
</comment>
<feature type="binding site" evidence="6">
    <location>
        <position position="103"/>
    </location>
    <ligand>
        <name>5-phospho-alpha-D-ribose 1-diphosphate</name>
        <dbReference type="ChEBI" id="CHEBI:58017"/>
        <note>ligand shared between dimeric partners</note>
    </ligand>
</feature>
<comment type="cofactor">
    <cofactor evidence="6">
        <name>Mg(2+)</name>
        <dbReference type="ChEBI" id="CHEBI:18420"/>
    </cofactor>
</comment>
<comment type="subunit">
    <text evidence="6">Homodimer.</text>
</comment>
<keyword evidence="5 6" id="KW-0665">Pyrimidine biosynthesis</keyword>
<dbReference type="HAMAP" id="MF_01208">
    <property type="entry name" value="PyrE"/>
    <property type="match status" value="1"/>
</dbReference>
<evidence type="ECO:0000256" key="4">
    <source>
        <dbReference type="ARBA" id="ARBA00022679"/>
    </source>
</evidence>
<evidence type="ECO:0000313" key="9">
    <source>
        <dbReference type="Proteomes" id="UP001526225"/>
    </source>
</evidence>
<dbReference type="Proteomes" id="UP001526225">
    <property type="component" value="Unassembled WGS sequence"/>
</dbReference>
<evidence type="ECO:0000256" key="3">
    <source>
        <dbReference type="ARBA" id="ARBA00022676"/>
    </source>
</evidence>
<dbReference type="Pfam" id="PF00156">
    <property type="entry name" value="Pribosyltran"/>
    <property type="match status" value="1"/>
</dbReference>
<dbReference type="InterPro" id="IPR004467">
    <property type="entry name" value="Or_phspho_trans_dom"/>
</dbReference>
<feature type="domain" description="Phosphoribosyltransferase" evidence="7">
    <location>
        <begin position="51"/>
        <end position="146"/>
    </location>
</feature>
<keyword evidence="3 6" id="KW-0328">Glycosyltransferase</keyword>
<evidence type="ECO:0000256" key="2">
    <source>
        <dbReference type="ARBA" id="ARBA00011971"/>
    </source>
</evidence>
<comment type="pathway">
    <text evidence="1 6">Pyrimidine metabolism; UMP biosynthesis via de novo pathway; UMP from orotate: step 1/2.</text>
</comment>
<evidence type="ECO:0000259" key="7">
    <source>
        <dbReference type="Pfam" id="PF00156"/>
    </source>
</evidence>
<dbReference type="SUPFAM" id="SSF53271">
    <property type="entry name" value="PRTase-like"/>
    <property type="match status" value="1"/>
</dbReference>
<keyword evidence="9" id="KW-1185">Reference proteome</keyword>
<accession>A0ABT3E5C6</accession>
<dbReference type="Gene3D" id="3.40.50.2020">
    <property type="match status" value="1"/>
</dbReference>
<feature type="binding site" evidence="6">
    <location>
        <position position="101"/>
    </location>
    <ligand>
        <name>5-phospho-alpha-D-ribose 1-diphosphate</name>
        <dbReference type="ChEBI" id="CHEBI:58017"/>
        <note>ligand shared between dimeric partners</note>
    </ligand>
</feature>
<dbReference type="RefSeq" id="WP_213409194.1">
    <property type="nucleotide sequence ID" value="NZ_CP074441.1"/>
</dbReference>
<evidence type="ECO:0000256" key="6">
    <source>
        <dbReference type="HAMAP-Rule" id="MF_01208"/>
    </source>
</evidence>
<keyword evidence="4 6" id="KW-0808">Transferase</keyword>
<keyword evidence="6" id="KW-0460">Magnesium</keyword>
<dbReference type="GO" id="GO:0004588">
    <property type="term" value="F:orotate phosphoribosyltransferase activity"/>
    <property type="evidence" value="ECO:0007669"/>
    <property type="project" value="UniProtKB-EC"/>
</dbReference>
<dbReference type="PANTHER" id="PTHR19278:SF9">
    <property type="entry name" value="URIDINE 5'-MONOPHOSPHATE SYNTHASE"/>
    <property type="match status" value="1"/>
</dbReference>
<feature type="binding site" evidence="6">
    <location>
        <position position="97"/>
    </location>
    <ligand>
        <name>5-phospho-alpha-D-ribose 1-diphosphate</name>
        <dbReference type="ChEBI" id="CHEBI:58017"/>
        <note>ligand shared between dimeric partners</note>
    </ligand>
</feature>
<dbReference type="EC" id="2.4.2.10" evidence="2 6"/>
<organism evidence="8 9">
    <name type="scientific">Weissella ceti</name>
    <dbReference type="NCBI Taxonomy" id="759620"/>
    <lineage>
        <taxon>Bacteria</taxon>
        <taxon>Bacillati</taxon>
        <taxon>Bacillota</taxon>
        <taxon>Bacilli</taxon>
        <taxon>Lactobacillales</taxon>
        <taxon>Lactobacillaceae</taxon>
        <taxon>Weissella</taxon>
    </lineage>
</organism>
<evidence type="ECO:0000313" key="8">
    <source>
        <dbReference type="EMBL" id="MCW0953628.1"/>
    </source>
</evidence>
<dbReference type="InterPro" id="IPR000836">
    <property type="entry name" value="PRTase_dom"/>
</dbReference>
<proteinExistence type="inferred from homology"/>
<feature type="binding site" description="in other chain" evidence="6">
    <location>
        <begin position="123"/>
        <end position="131"/>
    </location>
    <ligand>
        <name>5-phospho-alpha-D-ribose 1-diphosphate</name>
        <dbReference type="ChEBI" id="CHEBI:58017"/>
        <note>ligand shared between dimeric partners</note>
    </ligand>
</feature>
<feature type="binding site" evidence="6">
    <location>
        <position position="127"/>
    </location>
    <ligand>
        <name>orotate</name>
        <dbReference type="ChEBI" id="CHEBI:30839"/>
    </ligand>
</feature>
<dbReference type="InterPro" id="IPR023031">
    <property type="entry name" value="OPRT"/>
</dbReference>
<dbReference type="NCBIfam" id="TIGR00336">
    <property type="entry name" value="pyrE"/>
    <property type="match status" value="1"/>
</dbReference>
<sequence>MVNYQQAVAGSLLEIGAVKFQPNEPFTWASGLKSPIYTDNRQTISYPEVRDLIAEGLAKLIREKYPEANVIGGVATAGIPHAAWVAQVMGLPMIYVRSKPKDHGAGNQIEGRVDENSRVVLIDDLISTGGSVLGSVEAVRKAGAAVDGVVSIFSYGLPAADENFAAANTEFAPLTTYAELVAVAGEKGQLTPDEMATLTEWRKNPRAWSDAHQA</sequence>
<comment type="caution">
    <text evidence="6">Lacks conserved residue(s) required for the propagation of feature annotation.</text>
</comment>
<gene>
    <name evidence="6 8" type="primary">pyrE</name>
    <name evidence="8" type="ORF">OIT44_06090</name>
</gene>
<dbReference type="CDD" id="cd06223">
    <property type="entry name" value="PRTases_typeI"/>
    <property type="match status" value="1"/>
</dbReference>
<dbReference type="InterPro" id="IPR029057">
    <property type="entry name" value="PRTase-like"/>
</dbReference>
<comment type="catalytic activity">
    <reaction evidence="6">
        <text>orotidine 5'-phosphate + diphosphate = orotate + 5-phospho-alpha-D-ribose 1-diphosphate</text>
        <dbReference type="Rhea" id="RHEA:10380"/>
        <dbReference type="ChEBI" id="CHEBI:30839"/>
        <dbReference type="ChEBI" id="CHEBI:33019"/>
        <dbReference type="ChEBI" id="CHEBI:57538"/>
        <dbReference type="ChEBI" id="CHEBI:58017"/>
        <dbReference type="EC" id="2.4.2.10"/>
    </reaction>
</comment>
<evidence type="ECO:0000256" key="5">
    <source>
        <dbReference type="ARBA" id="ARBA00022975"/>
    </source>
</evidence>
<protein>
    <recommendedName>
        <fullName evidence="2 6">Orotate phosphoribosyltransferase</fullName>
        <shortName evidence="6">OPRT</shortName>
        <shortName evidence="6">OPRTase</shortName>
        <ecNumber evidence="2 6">2.4.2.10</ecNumber>
    </recommendedName>
</protein>
<comment type="caution">
    <text evidence="8">The sequence shown here is derived from an EMBL/GenBank/DDBJ whole genome shotgun (WGS) entry which is preliminary data.</text>
</comment>
<reference evidence="8 9" key="1">
    <citation type="submission" date="2022-10" db="EMBL/GenBank/DDBJ databases">
        <title>Weissella fermenti sp. nov., isolated from fermented cabbage.</title>
        <authorList>
            <person name="Lee J.K."/>
            <person name="Baek J.H."/>
            <person name="Choi D.G."/>
            <person name="Kim J.M."/>
            <person name="Jeon C.O."/>
        </authorList>
    </citation>
    <scope>NUCLEOTIDE SEQUENCE [LARGE SCALE GENOMIC DNA]</scope>
    <source>
        <strain evidence="8 9">KACC 18534</strain>
    </source>
</reference>
<comment type="function">
    <text evidence="6">Catalyzes the transfer of a ribosyl phosphate group from 5-phosphoribose 1-diphosphate to orotate, leading to the formation of orotidine monophosphate (OMP).</text>
</comment>
<dbReference type="PANTHER" id="PTHR19278">
    <property type="entry name" value="OROTATE PHOSPHORIBOSYLTRANSFERASE"/>
    <property type="match status" value="1"/>
</dbReference>
<evidence type="ECO:0000256" key="1">
    <source>
        <dbReference type="ARBA" id="ARBA00004889"/>
    </source>
</evidence>